<evidence type="ECO:0000259" key="4">
    <source>
        <dbReference type="PROSITE" id="PS00662"/>
    </source>
</evidence>
<name>A0A1F4SST7_UNCSA</name>
<dbReference type="PANTHER" id="PTHR30258">
    <property type="entry name" value="TYPE II SECRETION SYSTEM PROTEIN GSPE-RELATED"/>
    <property type="match status" value="1"/>
</dbReference>
<keyword evidence="3" id="KW-0067">ATP-binding</keyword>
<feature type="domain" description="Bacterial type II secretion system protein E" evidence="4">
    <location>
        <begin position="201"/>
        <end position="215"/>
    </location>
</feature>
<evidence type="ECO:0000256" key="3">
    <source>
        <dbReference type="ARBA" id="ARBA00022840"/>
    </source>
</evidence>
<protein>
    <recommendedName>
        <fullName evidence="4">Bacterial type II secretion system protein E domain-containing protein</fullName>
    </recommendedName>
</protein>
<dbReference type="CDD" id="cd01129">
    <property type="entry name" value="PulE-GspE-like"/>
    <property type="match status" value="1"/>
</dbReference>
<organism evidence="5 6">
    <name type="scientific">candidate division WOR-1 bacterium RIFOXYB2_FULL_37_13</name>
    <dbReference type="NCBI Taxonomy" id="1802579"/>
    <lineage>
        <taxon>Bacteria</taxon>
        <taxon>Bacillati</taxon>
        <taxon>Saganbacteria</taxon>
    </lineage>
</organism>
<dbReference type="Gene3D" id="3.30.450.90">
    <property type="match status" value="1"/>
</dbReference>
<dbReference type="GO" id="GO:0005886">
    <property type="term" value="C:plasma membrane"/>
    <property type="evidence" value="ECO:0007669"/>
    <property type="project" value="TreeGrafter"/>
</dbReference>
<dbReference type="AlphaFoldDB" id="A0A1F4SST7"/>
<evidence type="ECO:0000256" key="2">
    <source>
        <dbReference type="ARBA" id="ARBA00022741"/>
    </source>
</evidence>
<dbReference type="PROSITE" id="PS00662">
    <property type="entry name" value="T2SP_E"/>
    <property type="match status" value="1"/>
</dbReference>
<proteinExistence type="inferred from homology"/>
<gene>
    <name evidence="5" type="ORF">A2310_02745</name>
</gene>
<evidence type="ECO:0000313" key="6">
    <source>
        <dbReference type="Proteomes" id="UP000178417"/>
    </source>
</evidence>
<dbReference type="Pfam" id="PF00437">
    <property type="entry name" value="T2SSE"/>
    <property type="match status" value="1"/>
</dbReference>
<reference evidence="5 6" key="1">
    <citation type="journal article" date="2016" name="Nat. Commun.">
        <title>Thousands of microbial genomes shed light on interconnected biogeochemical processes in an aquifer system.</title>
        <authorList>
            <person name="Anantharaman K."/>
            <person name="Brown C.T."/>
            <person name="Hug L.A."/>
            <person name="Sharon I."/>
            <person name="Castelle C.J."/>
            <person name="Probst A.J."/>
            <person name="Thomas B.C."/>
            <person name="Singh A."/>
            <person name="Wilkins M.J."/>
            <person name="Karaoz U."/>
            <person name="Brodie E.L."/>
            <person name="Williams K.H."/>
            <person name="Hubbard S.S."/>
            <person name="Banfield J.F."/>
        </authorList>
    </citation>
    <scope>NUCLEOTIDE SEQUENCE [LARGE SCALE GENOMIC DNA]</scope>
</reference>
<dbReference type="GO" id="GO:0016887">
    <property type="term" value="F:ATP hydrolysis activity"/>
    <property type="evidence" value="ECO:0007669"/>
    <property type="project" value="TreeGrafter"/>
</dbReference>
<comment type="caution">
    <text evidence="5">The sequence shown here is derived from an EMBL/GenBank/DDBJ whole genome shotgun (WGS) entry which is preliminary data.</text>
</comment>
<accession>A0A1F4SST7</accession>
<dbReference type="SMART" id="SM00382">
    <property type="entry name" value="AAA"/>
    <property type="match status" value="1"/>
</dbReference>
<sequence>MREKIDEIISTAISKNSSDIHIEPREEFVKIRYRIDGILFDQDTIPKKFQSALISSIKIMVNLDIAESRMPQDGKHKIKSGKKAYDLRVSTLPTIYGEKIVVRILERDKIQLTLSDIGFRDELLSSYRQMISKRNGMILITGPTGSGKTTTLYATLKELNHKENNIVTIEDPVEYQLPGISQTQVNYKIGLTFPKILRSVLRQDPDIILVGEIRDLETAKIAVQAALTGHLILGTLHTRDAKGAFSRLVELGIDEYLVKDVLLGVIAQRLVRVIPFGRMPVFEIMEGYSPNKGMRTLKDEALRLFAEGLTTKEEIAKIIDIN</sequence>
<comment type="similarity">
    <text evidence="1">Belongs to the GSP E family.</text>
</comment>
<dbReference type="Proteomes" id="UP000178417">
    <property type="component" value="Unassembled WGS sequence"/>
</dbReference>
<dbReference type="InterPro" id="IPR001482">
    <property type="entry name" value="T2SS/T4SS_dom"/>
</dbReference>
<evidence type="ECO:0000256" key="1">
    <source>
        <dbReference type="ARBA" id="ARBA00006611"/>
    </source>
</evidence>
<dbReference type="EMBL" id="MEUB01000017">
    <property type="protein sequence ID" value="OGC23501.1"/>
    <property type="molecule type" value="Genomic_DNA"/>
</dbReference>
<evidence type="ECO:0000313" key="5">
    <source>
        <dbReference type="EMBL" id="OGC23501.1"/>
    </source>
</evidence>
<keyword evidence="2" id="KW-0547">Nucleotide-binding</keyword>
<dbReference type="GO" id="GO:0005524">
    <property type="term" value="F:ATP binding"/>
    <property type="evidence" value="ECO:0007669"/>
    <property type="project" value="UniProtKB-KW"/>
</dbReference>
<dbReference type="PANTHER" id="PTHR30258:SF1">
    <property type="entry name" value="PROTEIN TRANSPORT PROTEIN HOFB HOMOLOG"/>
    <property type="match status" value="1"/>
</dbReference>
<dbReference type="STRING" id="1802579.A2310_02745"/>
<dbReference type="InterPro" id="IPR003593">
    <property type="entry name" value="AAA+_ATPase"/>
</dbReference>
<dbReference type="Gene3D" id="3.40.50.300">
    <property type="entry name" value="P-loop containing nucleotide triphosphate hydrolases"/>
    <property type="match status" value="1"/>
</dbReference>
<dbReference type="InterPro" id="IPR027417">
    <property type="entry name" value="P-loop_NTPase"/>
</dbReference>
<dbReference type="SUPFAM" id="SSF52540">
    <property type="entry name" value="P-loop containing nucleoside triphosphate hydrolases"/>
    <property type="match status" value="1"/>
</dbReference>